<feature type="transmembrane region" description="Helical" evidence="8">
    <location>
        <begin position="321"/>
        <end position="345"/>
    </location>
</feature>
<keyword evidence="11" id="KW-1185">Reference proteome</keyword>
<evidence type="ECO:0000256" key="8">
    <source>
        <dbReference type="SAM" id="Phobius"/>
    </source>
</evidence>
<evidence type="ECO:0000256" key="7">
    <source>
        <dbReference type="ARBA" id="ARBA00023136"/>
    </source>
</evidence>
<feature type="transmembrane region" description="Helical" evidence="8">
    <location>
        <begin position="378"/>
        <end position="400"/>
    </location>
</feature>
<comment type="subcellular location">
    <subcellularLocation>
        <location evidence="1">Cell membrane</location>
        <topology evidence="1">Multi-pass membrane protein</topology>
    </subcellularLocation>
</comment>
<feature type="transmembrane region" description="Helical" evidence="8">
    <location>
        <begin position="105"/>
        <end position="122"/>
    </location>
</feature>
<accession>A0ABT8LLL4</accession>
<proteinExistence type="predicted"/>
<dbReference type="RefSeq" id="WP_346762715.1">
    <property type="nucleotide sequence ID" value="NZ_JAUJEB010000015.1"/>
</dbReference>
<evidence type="ECO:0000256" key="1">
    <source>
        <dbReference type="ARBA" id="ARBA00004651"/>
    </source>
</evidence>
<dbReference type="Proteomes" id="UP001172083">
    <property type="component" value="Unassembled WGS sequence"/>
</dbReference>
<dbReference type="Pfam" id="PF13231">
    <property type="entry name" value="PMT_2"/>
    <property type="match status" value="1"/>
</dbReference>
<keyword evidence="5 8" id="KW-0812">Transmembrane</keyword>
<reference evidence="10" key="1">
    <citation type="submission" date="2023-06" db="EMBL/GenBank/DDBJ databases">
        <title>Genomic of Agaribacillus aureum.</title>
        <authorList>
            <person name="Wang G."/>
        </authorList>
    </citation>
    <scope>NUCLEOTIDE SEQUENCE</scope>
    <source>
        <strain evidence="10">BMA12</strain>
    </source>
</reference>
<organism evidence="10 11">
    <name type="scientific">Agaribacillus aureus</name>
    <dbReference type="NCBI Taxonomy" id="3051825"/>
    <lineage>
        <taxon>Bacteria</taxon>
        <taxon>Pseudomonadati</taxon>
        <taxon>Bacteroidota</taxon>
        <taxon>Cytophagia</taxon>
        <taxon>Cytophagales</taxon>
        <taxon>Splendidivirgaceae</taxon>
        <taxon>Agaribacillus</taxon>
    </lineage>
</organism>
<dbReference type="PANTHER" id="PTHR33908:SF3">
    <property type="entry name" value="UNDECAPRENYL PHOSPHATE-ALPHA-4-AMINO-4-DEOXY-L-ARABINOSE ARABINOSYL TRANSFERASE"/>
    <property type="match status" value="1"/>
</dbReference>
<keyword evidence="4 10" id="KW-0808">Transferase</keyword>
<name>A0ABT8LLL4_9BACT</name>
<dbReference type="InterPro" id="IPR050297">
    <property type="entry name" value="LipidA_mod_glycosyltrf_83"/>
</dbReference>
<feature type="transmembrane region" description="Helical" evidence="8">
    <location>
        <begin position="53"/>
        <end position="74"/>
    </location>
</feature>
<feature type="transmembrane region" description="Helical" evidence="8">
    <location>
        <begin position="227"/>
        <end position="249"/>
    </location>
</feature>
<keyword evidence="6 8" id="KW-1133">Transmembrane helix</keyword>
<dbReference type="EMBL" id="JAUJEB010000015">
    <property type="protein sequence ID" value="MDN5217326.1"/>
    <property type="molecule type" value="Genomic_DNA"/>
</dbReference>
<keyword evidence="2" id="KW-1003">Cell membrane</keyword>
<evidence type="ECO:0000313" key="11">
    <source>
        <dbReference type="Proteomes" id="UP001172083"/>
    </source>
</evidence>
<feature type="transmembrane region" description="Helical" evidence="8">
    <location>
        <begin position="153"/>
        <end position="169"/>
    </location>
</feature>
<keyword evidence="7 8" id="KW-0472">Membrane</keyword>
<evidence type="ECO:0000256" key="3">
    <source>
        <dbReference type="ARBA" id="ARBA00022676"/>
    </source>
</evidence>
<dbReference type="EC" id="2.4.-.-" evidence="10"/>
<evidence type="ECO:0000256" key="4">
    <source>
        <dbReference type="ARBA" id="ARBA00022679"/>
    </source>
</evidence>
<evidence type="ECO:0000313" key="10">
    <source>
        <dbReference type="EMBL" id="MDN5217326.1"/>
    </source>
</evidence>
<dbReference type="GO" id="GO:0016757">
    <property type="term" value="F:glycosyltransferase activity"/>
    <property type="evidence" value="ECO:0007669"/>
    <property type="project" value="UniProtKB-KW"/>
</dbReference>
<feature type="transmembrane region" description="Helical" evidence="8">
    <location>
        <begin position="261"/>
        <end position="280"/>
    </location>
</feature>
<feature type="transmembrane region" description="Helical" evidence="8">
    <location>
        <begin position="286"/>
        <end position="309"/>
    </location>
</feature>
<protein>
    <submittedName>
        <fullName evidence="10">Glycosyltransferase family 39 protein</fullName>
        <ecNumber evidence="10">2.4.-.-</ecNumber>
    </submittedName>
</protein>
<gene>
    <name evidence="10" type="ORF">QQ020_34955</name>
</gene>
<sequence>MEARNFVTAREMVQQGNWLLPTMNDLPRVTKPPLPTWLSAVMMKVSGNVDSLAVLRFPAGLAASCMVFFMFGFSRKFAKNTLSPFLNALVLASCFYVIFLGRQGTWDIFCHSFMLLGIWWLHKGWHGTKQNYGWFLGAGLAMGLSFLSKGPVSFYTVLLPFLIASFICFDSGDARRRWKGMLLTFVTTLIVGGAWPLYVFLNMPDVATAVAQTESGSWINRNVRPFWYYWNFPAHSGIWLVMGVVVLVWPYARPRINQLTNYNFFLFWLLAAILLLSVVPEKKVRYLLPAFIPFSFLVGNYLSYLIDVYKKKSETAWDRRILLTNTIIFLAIAFSVPIACYFQFYRHGLMSTTYFVFCLLLYWTLAWGIGYYHKTKSILLLVLTIVALNATVYFLLYPLASPLIYKNPNHQSLTSVRNLPDMKGADLYYLNDQNEIRMERVWEIGRPVKQWPVTDKCQPPQATPFILFTKQPPEQLFEACPTQLRYELIATFDYRREKSGDIYYVSRLIPDSNKNINEN</sequence>
<dbReference type="PANTHER" id="PTHR33908">
    <property type="entry name" value="MANNOSYLTRANSFERASE YKCB-RELATED"/>
    <property type="match status" value="1"/>
</dbReference>
<comment type="caution">
    <text evidence="10">The sequence shown here is derived from an EMBL/GenBank/DDBJ whole genome shotgun (WGS) entry which is preliminary data.</text>
</comment>
<feature type="domain" description="Glycosyltransferase RgtA/B/C/D-like" evidence="9">
    <location>
        <begin position="31"/>
        <end position="165"/>
    </location>
</feature>
<evidence type="ECO:0000259" key="9">
    <source>
        <dbReference type="Pfam" id="PF13231"/>
    </source>
</evidence>
<evidence type="ECO:0000256" key="6">
    <source>
        <dbReference type="ARBA" id="ARBA00022989"/>
    </source>
</evidence>
<dbReference type="InterPro" id="IPR038731">
    <property type="entry name" value="RgtA/B/C-like"/>
</dbReference>
<keyword evidence="3 10" id="KW-0328">Glycosyltransferase</keyword>
<feature type="transmembrane region" description="Helical" evidence="8">
    <location>
        <begin position="81"/>
        <end position="99"/>
    </location>
</feature>
<feature type="transmembrane region" description="Helical" evidence="8">
    <location>
        <begin position="351"/>
        <end position="371"/>
    </location>
</feature>
<evidence type="ECO:0000256" key="5">
    <source>
        <dbReference type="ARBA" id="ARBA00022692"/>
    </source>
</evidence>
<evidence type="ECO:0000256" key="2">
    <source>
        <dbReference type="ARBA" id="ARBA00022475"/>
    </source>
</evidence>
<feature type="transmembrane region" description="Helical" evidence="8">
    <location>
        <begin position="181"/>
        <end position="201"/>
    </location>
</feature>